<evidence type="ECO:0000313" key="1">
    <source>
        <dbReference type="EnsemblPlants" id="AET4Gv20722600.1"/>
    </source>
</evidence>
<name>A0A453IY63_AEGTS</name>
<reference evidence="1" key="3">
    <citation type="journal article" date="2017" name="Nature">
        <title>Genome sequence of the progenitor of the wheat D genome Aegilops tauschii.</title>
        <authorList>
            <person name="Luo M.C."/>
            <person name="Gu Y.Q."/>
            <person name="Puiu D."/>
            <person name="Wang H."/>
            <person name="Twardziok S.O."/>
            <person name="Deal K.R."/>
            <person name="Huo N."/>
            <person name="Zhu T."/>
            <person name="Wang L."/>
            <person name="Wang Y."/>
            <person name="McGuire P.E."/>
            <person name="Liu S."/>
            <person name="Long H."/>
            <person name="Ramasamy R.K."/>
            <person name="Rodriguez J.C."/>
            <person name="Van S.L."/>
            <person name="Yuan L."/>
            <person name="Wang Z."/>
            <person name="Xia Z."/>
            <person name="Xiao L."/>
            <person name="Anderson O.D."/>
            <person name="Ouyang S."/>
            <person name="Liang Y."/>
            <person name="Zimin A.V."/>
            <person name="Pertea G."/>
            <person name="Qi P."/>
            <person name="Bennetzen J.L."/>
            <person name="Dai X."/>
            <person name="Dawson M.W."/>
            <person name="Muller H.G."/>
            <person name="Kugler K."/>
            <person name="Rivarola-Duarte L."/>
            <person name="Spannagl M."/>
            <person name="Mayer K.F.X."/>
            <person name="Lu F.H."/>
            <person name="Bevan M.W."/>
            <person name="Leroy P."/>
            <person name="Li P."/>
            <person name="You F.M."/>
            <person name="Sun Q."/>
            <person name="Liu Z."/>
            <person name="Lyons E."/>
            <person name="Wicker T."/>
            <person name="Salzberg S.L."/>
            <person name="Devos K.M."/>
            <person name="Dvorak J."/>
        </authorList>
    </citation>
    <scope>NUCLEOTIDE SEQUENCE [LARGE SCALE GENOMIC DNA]</scope>
    <source>
        <strain evidence="1">cv. AL8/78</strain>
    </source>
</reference>
<dbReference type="EnsemblPlants" id="AET4Gv20722600.1">
    <property type="protein sequence ID" value="AET4Gv20722600.1"/>
    <property type="gene ID" value="AET4Gv20722600"/>
</dbReference>
<protein>
    <submittedName>
        <fullName evidence="1">Uncharacterized protein</fullName>
    </submittedName>
</protein>
<organism evidence="1 2">
    <name type="scientific">Aegilops tauschii subsp. strangulata</name>
    <name type="common">Goatgrass</name>
    <dbReference type="NCBI Taxonomy" id="200361"/>
    <lineage>
        <taxon>Eukaryota</taxon>
        <taxon>Viridiplantae</taxon>
        <taxon>Streptophyta</taxon>
        <taxon>Embryophyta</taxon>
        <taxon>Tracheophyta</taxon>
        <taxon>Spermatophyta</taxon>
        <taxon>Magnoliopsida</taxon>
        <taxon>Liliopsida</taxon>
        <taxon>Poales</taxon>
        <taxon>Poaceae</taxon>
        <taxon>BOP clade</taxon>
        <taxon>Pooideae</taxon>
        <taxon>Triticodae</taxon>
        <taxon>Triticeae</taxon>
        <taxon>Triticinae</taxon>
        <taxon>Aegilops</taxon>
    </lineage>
</organism>
<reference evidence="1" key="5">
    <citation type="journal article" date="2021" name="G3 (Bethesda)">
        <title>Aegilops tauschii genome assembly Aet v5.0 features greater sequence contiguity and improved annotation.</title>
        <authorList>
            <person name="Wang L."/>
            <person name="Zhu T."/>
            <person name="Rodriguez J.C."/>
            <person name="Deal K.R."/>
            <person name="Dubcovsky J."/>
            <person name="McGuire P.E."/>
            <person name="Lux T."/>
            <person name="Spannagl M."/>
            <person name="Mayer K.F.X."/>
            <person name="Baldrich P."/>
            <person name="Meyers B.C."/>
            <person name="Huo N."/>
            <person name="Gu Y.Q."/>
            <person name="Zhou H."/>
            <person name="Devos K.M."/>
            <person name="Bennetzen J.L."/>
            <person name="Unver T."/>
            <person name="Budak H."/>
            <person name="Gulick P.J."/>
            <person name="Galiba G."/>
            <person name="Kalapos B."/>
            <person name="Nelson D.R."/>
            <person name="Li P."/>
            <person name="You F.M."/>
            <person name="Luo M.C."/>
            <person name="Dvorak J."/>
        </authorList>
    </citation>
    <scope>NUCLEOTIDE SEQUENCE [LARGE SCALE GENOMIC DNA]</scope>
    <source>
        <strain evidence="1">cv. AL8/78</strain>
    </source>
</reference>
<dbReference type="Gramene" id="AET4Gv20722600.1">
    <property type="protein sequence ID" value="AET4Gv20722600.1"/>
    <property type="gene ID" value="AET4Gv20722600"/>
</dbReference>
<dbReference type="AlphaFoldDB" id="A0A453IY63"/>
<reference evidence="2" key="1">
    <citation type="journal article" date="2014" name="Science">
        <title>Ancient hybridizations among the ancestral genomes of bread wheat.</title>
        <authorList>
            <consortium name="International Wheat Genome Sequencing Consortium,"/>
            <person name="Marcussen T."/>
            <person name="Sandve S.R."/>
            <person name="Heier L."/>
            <person name="Spannagl M."/>
            <person name="Pfeifer M."/>
            <person name="Jakobsen K.S."/>
            <person name="Wulff B.B."/>
            <person name="Steuernagel B."/>
            <person name="Mayer K.F."/>
            <person name="Olsen O.A."/>
        </authorList>
    </citation>
    <scope>NUCLEOTIDE SEQUENCE [LARGE SCALE GENOMIC DNA]</scope>
    <source>
        <strain evidence="2">cv. AL8/78</strain>
    </source>
</reference>
<dbReference type="Proteomes" id="UP000015105">
    <property type="component" value="Chromosome 4D"/>
</dbReference>
<reference evidence="1" key="4">
    <citation type="submission" date="2019-03" db="UniProtKB">
        <authorList>
            <consortium name="EnsemblPlants"/>
        </authorList>
    </citation>
    <scope>IDENTIFICATION</scope>
</reference>
<proteinExistence type="predicted"/>
<keyword evidence="2" id="KW-1185">Reference proteome</keyword>
<accession>A0A453IY63</accession>
<reference evidence="2" key="2">
    <citation type="journal article" date="2017" name="Nat. Plants">
        <title>The Aegilops tauschii genome reveals multiple impacts of transposons.</title>
        <authorList>
            <person name="Zhao G."/>
            <person name="Zou C."/>
            <person name="Li K."/>
            <person name="Wang K."/>
            <person name="Li T."/>
            <person name="Gao L."/>
            <person name="Zhang X."/>
            <person name="Wang H."/>
            <person name="Yang Z."/>
            <person name="Liu X."/>
            <person name="Jiang W."/>
            <person name="Mao L."/>
            <person name="Kong X."/>
            <person name="Jiao Y."/>
            <person name="Jia J."/>
        </authorList>
    </citation>
    <scope>NUCLEOTIDE SEQUENCE [LARGE SCALE GENOMIC DNA]</scope>
    <source>
        <strain evidence="2">cv. AL8/78</strain>
    </source>
</reference>
<sequence>MIFPGSFPTDAKTALQSGGNLRAASGFHELLNCTPAPYFRLQCAHLAIIILVATRA</sequence>
<evidence type="ECO:0000313" key="2">
    <source>
        <dbReference type="Proteomes" id="UP000015105"/>
    </source>
</evidence>